<comment type="caution">
    <text evidence="2">The sequence shown here is derived from an EMBL/GenBank/DDBJ whole genome shotgun (WGS) entry which is preliminary data.</text>
</comment>
<feature type="transmembrane region" description="Helical" evidence="1">
    <location>
        <begin position="353"/>
        <end position="372"/>
    </location>
</feature>
<evidence type="ECO:0000313" key="3">
    <source>
        <dbReference type="Proteomes" id="UP001230807"/>
    </source>
</evidence>
<keyword evidence="1" id="KW-0812">Transmembrane</keyword>
<dbReference type="RefSeq" id="WP_214834753.1">
    <property type="nucleotide sequence ID" value="NZ_CP183077.1"/>
</dbReference>
<dbReference type="EMBL" id="JASWER010000001">
    <property type="protein sequence ID" value="MDL5375426.1"/>
    <property type="molecule type" value="Genomic_DNA"/>
</dbReference>
<keyword evidence="3" id="KW-1185">Reference proteome</keyword>
<reference evidence="2 3" key="1">
    <citation type="submission" date="2023-06" db="EMBL/GenBank/DDBJ databases">
        <title>Influencing factors and mechanism of Cr(VI) reduction by facultative anaerobic Exiguobacterium sp. PY14.</title>
        <authorList>
            <person name="Zou L."/>
        </authorList>
    </citation>
    <scope>NUCLEOTIDE SEQUENCE [LARGE SCALE GENOMIC DNA]</scope>
    <source>
        <strain evidence="2 3">PY14</strain>
    </source>
</reference>
<gene>
    <name evidence="2" type="ORF">QR695_00255</name>
</gene>
<organism evidence="2 3">
    <name type="scientific">Exiguobacterium mexicanum</name>
    <dbReference type="NCBI Taxonomy" id="340146"/>
    <lineage>
        <taxon>Bacteria</taxon>
        <taxon>Bacillati</taxon>
        <taxon>Bacillota</taxon>
        <taxon>Bacilli</taxon>
        <taxon>Bacillales</taxon>
        <taxon>Bacillales Family XII. Incertae Sedis</taxon>
        <taxon>Exiguobacterium</taxon>
    </lineage>
</organism>
<feature type="transmembrane region" description="Helical" evidence="1">
    <location>
        <begin position="21"/>
        <end position="40"/>
    </location>
</feature>
<feature type="transmembrane region" description="Helical" evidence="1">
    <location>
        <begin position="100"/>
        <end position="122"/>
    </location>
</feature>
<keyword evidence="1" id="KW-0472">Membrane</keyword>
<sequence length="376" mass="42384">MNVFKQRFGVWMEDVVKYSRYVANGGLLFTLYFTLIYGAFVYNQFLTDLDPVFPSEWIVALIWLLLPLGHRPRTLIQEADQVFLLPRLGEIQAFMTGVRAFNVVFATVRALLVMLVVLPLLVRTQTLTSVEVGAILATSVLISAAGRLAKLEGIKYVVLPSALASGFLMLFGVPLLTSVPALVPFVLLHVRRNRRIPLLDWLTLEEKSKAQFNRVVSWFVDVPAMREDVRERSFIVSLLERSVLKRADAARYVYGLRVMRSNDSLDLVLRLSAVALVVMWLSGGWYVGLVVPLFVGLTALQLVPLFKRLDTVSMASWLPITRTERLVAYKWWATRLLFAQLLALGVASLLFGATWDALVGLGLAYLVVRYYLSRLT</sequence>
<feature type="transmembrane region" description="Helical" evidence="1">
    <location>
        <begin position="267"/>
        <end position="283"/>
    </location>
</feature>
<accession>A0ABT7ML66</accession>
<proteinExistence type="predicted"/>
<feature type="transmembrane region" description="Helical" evidence="1">
    <location>
        <begin position="167"/>
        <end position="188"/>
    </location>
</feature>
<evidence type="ECO:0000313" key="2">
    <source>
        <dbReference type="EMBL" id="MDL5375426.1"/>
    </source>
</evidence>
<dbReference type="InterPro" id="IPR010288">
    <property type="entry name" value="EcsB_ABC"/>
</dbReference>
<dbReference type="Proteomes" id="UP001230807">
    <property type="component" value="Unassembled WGS sequence"/>
</dbReference>
<protein>
    <submittedName>
        <fullName evidence="2">ABC transporter permease</fullName>
    </submittedName>
</protein>
<name>A0ABT7ML66_9BACL</name>
<evidence type="ECO:0000256" key="1">
    <source>
        <dbReference type="SAM" id="Phobius"/>
    </source>
</evidence>
<dbReference type="Pfam" id="PF05975">
    <property type="entry name" value="EcsB"/>
    <property type="match status" value="1"/>
</dbReference>
<keyword evidence="1" id="KW-1133">Transmembrane helix</keyword>